<comment type="caution">
    <text evidence="1">The sequence shown here is derived from an EMBL/GenBank/DDBJ whole genome shotgun (WGS) entry which is preliminary data.</text>
</comment>
<dbReference type="Proteomes" id="UP001331761">
    <property type="component" value="Unassembled WGS sequence"/>
</dbReference>
<gene>
    <name evidence="1" type="ORF">GCK32_017817</name>
</gene>
<proteinExistence type="predicted"/>
<accession>A0AAN8J1B6</accession>
<evidence type="ECO:0000313" key="1">
    <source>
        <dbReference type="EMBL" id="KAK5974089.1"/>
    </source>
</evidence>
<feature type="non-terminal residue" evidence="1">
    <location>
        <position position="1"/>
    </location>
</feature>
<protein>
    <submittedName>
        <fullName evidence="1">Uncharacterized protein</fullName>
    </submittedName>
</protein>
<dbReference type="EMBL" id="WIXE01014690">
    <property type="protein sequence ID" value="KAK5974089.1"/>
    <property type="molecule type" value="Genomic_DNA"/>
</dbReference>
<name>A0AAN8J1B6_TRICO</name>
<dbReference type="AlphaFoldDB" id="A0AAN8J1B6"/>
<organism evidence="1 2">
    <name type="scientific">Trichostrongylus colubriformis</name>
    <name type="common">Black scour worm</name>
    <dbReference type="NCBI Taxonomy" id="6319"/>
    <lineage>
        <taxon>Eukaryota</taxon>
        <taxon>Metazoa</taxon>
        <taxon>Ecdysozoa</taxon>
        <taxon>Nematoda</taxon>
        <taxon>Chromadorea</taxon>
        <taxon>Rhabditida</taxon>
        <taxon>Rhabditina</taxon>
        <taxon>Rhabditomorpha</taxon>
        <taxon>Strongyloidea</taxon>
        <taxon>Trichostrongylidae</taxon>
        <taxon>Trichostrongylus</taxon>
    </lineage>
</organism>
<evidence type="ECO:0000313" key="2">
    <source>
        <dbReference type="Proteomes" id="UP001331761"/>
    </source>
</evidence>
<keyword evidence="2" id="KW-1185">Reference proteome</keyword>
<reference evidence="1 2" key="1">
    <citation type="submission" date="2019-10" db="EMBL/GenBank/DDBJ databases">
        <title>Assembly and Annotation for the nematode Trichostrongylus colubriformis.</title>
        <authorList>
            <person name="Martin J."/>
        </authorList>
    </citation>
    <scope>NUCLEOTIDE SEQUENCE [LARGE SCALE GENOMIC DNA]</scope>
    <source>
        <strain evidence="1">G859</strain>
        <tissue evidence="1">Whole worm</tissue>
    </source>
</reference>
<sequence length="37" mass="4538">WRFTKWFSAFICFMFLILLFPPYAYRCMVCCFRGQSG</sequence>